<comment type="caution">
    <text evidence="1">The sequence shown here is derived from an EMBL/GenBank/DDBJ whole genome shotgun (WGS) entry which is preliminary data.</text>
</comment>
<evidence type="ECO:0000313" key="2">
    <source>
        <dbReference type="Proteomes" id="UP000825935"/>
    </source>
</evidence>
<dbReference type="EMBL" id="CM035428">
    <property type="protein sequence ID" value="KAH7301789.1"/>
    <property type="molecule type" value="Genomic_DNA"/>
</dbReference>
<gene>
    <name evidence="1" type="ORF">KP509_23G043200</name>
</gene>
<evidence type="ECO:0000313" key="1">
    <source>
        <dbReference type="EMBL" id="KAH7301789.1"/>
    </source>
</evidence>
<dbReference type="Proteomes" id="UP000825935">
    <property type="component" value="Chromosome 23"/>
</dbReference>
<name>A0A8T2RZ31_CERRI</name>
<protein>
    <submittedName>
        <fullName evidence="1">Uncharacterized protein</fullName>
    </submittedName>
</protein>
<organism evidence="1 2">
    <name type="scientific">Ceratopteris richardii</name>
    <name type="common">Triangle waterfern</name>
    <dbReference type="NCBI Taxonomy" id="49495"/>
    <lineage>
        <taxon>Eukaryota</taxon>
        <taxon>Viridiplantae</taxon>
        <taxon>Streptophyta</taxon>
        <taxon>Embryophyta</taxon>
        <taxon>Tracheophyta</taxon>
        <taxon>Polypodiopsida</taxon>
        <taxon>Polypodiidae</taxon>
        <taxon>Polypodiales</taxon>
        <taxon>Pteridineae</taxon>
        <taxon>Pteridaceae</taxon>
        <taxon>Parkerioideae</taxon>
        <taxon>Ceratopteris</taxon>
    </lineage>
</organism>
<keyword evidence="2" id="KW-1185">Reference proteome</keyword>
<accession>A0A8T2RZ31</accession>
<dbReference type="AlphaFoldDB" id="A0A8T2RZ31"/>
<proteinExistence type="predicted"/>
<reference evidence="1 2" key="1">
    <citation type="submission" date="2021-08" db="EMBL/GenBank/DDBJ databases">
        <title>WGS assembly of Ceratopteris richardii.</title>
        <authorList>
            <person name="Marchant D.B."/>
            <person name="Chen G."/>
            <person name="Jenkins J."/>
            <person name="Shu S."/>
            <person name="Leebens-Mack J."/>
            <person name="Grimwood J."/>
            <person name="Schmutz J."/>
            <person name="Soltis P."/>
            <person name="Soltis D."/>
            <person name="Chen Z.-H."/>
        </authorList>
    </citation>
    <scope>NUCLEOTIDE SEQUENCE [LARGE SCALE GENOMIC DNA]</scope>
    <source>
        <strain evidence="1">Whitten #5841</strain>
        <tissue evidence="1">Leaf</tissue>
    </source>
</reference>
<sequence>MRQQKRGRGPSCFCLDALIPTVTLRSESSGNTSDLFYVTLCAFQKYNGIGLFLRTLYHCVLWTCTTRALSEVFLYANIIEETPRHLRKSSKKIQVIQT</sequence>